<dbReference type="Gramene" id="KXG19841">
    <property type="protein sequence ID" value="KXG19841"/>
    <property type="gene ID" value="SORBI_3010G124400"/>
</dbReference>
<evidence type="ECO:0000313" key="3">
    <source>
        <dbReference type="Proteomes" id="UP000000768"/>
    </source>
</evidence>
<dbReference type="AlphaFoldDB" id="A0A194YJR4"/>
<evidence type="ECO:0000313" key="2">
    <source>
        <dbReference type="EMBL" id="KXG19841.1"/>
    </source>
</evidence>
<feature type="domain" description="FAR1" evidence="1">
    <location>
        <begin position="50"/>
        <end position="130"/>
    </location>
</feature>
<reference evidence="2 3" key="1">
    <citation type="journal article" date="2009" name="Nature">
        <title>The Sorghum bicolor genome and the diversification of grasses.</title>
        <authorList>
            <person name="Paterson A.H."/>
            <person name="Bowers J.E."/>
            <person name="Bruggmann R."/>
            <person name="Dubchak I."/>
            <person name="Grimwood J."/>
            <person name="Gundlach H."/>
            <person name="Haberer G."/>
            <person name="Hellsten U."/>
            <person name="Mitros T."/>
            <person name="Poliakov A."/>
            <person name="Schmutz J."/>
            <person name="Spannagl M."/>
            <person name="Tang H."/>
            <person name="Wang X."/>
            <person name="Wicker T."/>
            <person name="Bharti A.K."/>
            <person name="Chapman J."/>
            <person name="Feltus F.A."/>
            <person name="Gowik U."/>
            <person name="Grigoriev I.V."/>
            <person name="Lyons E."/>
            <person name="Maher C.A."/>
            <person name="Martis M."/>
            <person name="Narechania A."/>
            <person name="Otillar R.P."/>
            <person name="Penning B.W."/>
            <person name="Salamov A.A."/>
            <person name="Wang Y."/>
            <person name="Zhang L."/>
            <person name="Carpita N.C."/>
            <person name="Freeling M."/>
            <person name="Gingle A.R."/>
            <person name="Hash C.T."/>
            <person name="Keller B."/>
            <person name="Klein P."/>
            <person name="Kresovich S."/>
            <person name="McCann M.C."/>
            <person name="Ming R."/>
            <person name="Peterson D.G."/>
            <person name="Mehboob-ur-Rahman"/>
            <person name="Ware D."/>
            <person name="Westhoff P."/>
            <person name="Mayer K.F."/>
            <person name="Messing J."/>
            <person name="Rokhsar D.S."/>
        </authorList>
    </citation>
    <scope>NUCLEOTIDE SEQUENCE [LARGE SCALE GENOMIC DNA]</scope>
    <source>
        <strain evidence="3">cv. BTx623</strain>
    </source>
</reference>
<evidence type="ECO:0000259" key="1">
    <source>
        <dbReference type="Pfam" id="PF03101"/>
    </source>
</evidence>
<dbReference type="InterPro" id="IPR004330">
    <property type="entry name" value="FAR1_DNA_bnd_dom"/>
</dbReference>
<dbReference type="EMBL" id="CM000769">
    <property type="protein sequence ID" value="KXG19841.1"/>
    <property type="molecule type" value="Genomic_DNA"/>
</dbReference>
<protein>
    <recommendedName>
        <fullName evidence="1">FAR1 domain-containing protein</fullName>
    </recommendedName>
</protein>
<organism evidence="2 3">
    <name type="scientific">Sorghum bicolor</name>
    <name type="common">Sorghum</name>
    <name type="synonym">Sorghum vulgare</name>
    <dbReference type="NCBI Taxonomy" id="4558"/>
    <lineage>
        <taxon>Eukaryota</taxon>
        <taxon>Viridiplantae</taxon>
        <taxon>Streptophyta</taxon>
        <taxon>Embryophyta</taxon>
        <taxon>Tracheophyta</taxon>
        <taxon>Spermatophyta</taxon>
        <taxon>Magnoliopsida</taxon>
        <taxon>Liliopsida</taxon>
        <taxon>Poales</taxon>
        <taxon>Poaceae</taxon>
        <taxon>PACMAD clade</taxon>
        <taxon>Panicoideae</taxon>
        <taxon>Andropogonodae</taxon>
        <taxon>Andropogoneae</taxon>
        <taxon>Sorghinae</taxon>
        <taxon>Sorghum</taxon>
    </lineage>
</organism>
<proteinExistence type="predicted"/>
<dbReference type="PANTHER" id="PTHR46328:SF34">
    <property type="entry name" value="PROTEIN FAR1-RELATED SEQUENCE 5-LIKE"/>
    <property type="match status" value="1"/>
</dbReference>
<dbReference type="InParanoid" id="A0A194YJR4"/>
<gene>
    <name evidence="2" type="ORF">SORBI_3010G124400</name>
</gene>
<name>A0A194YJR4_SORBI</name>
<sequence>MISYILLWISFHFRSHQHPGKTESTQVENFLECKTPKIRIKFCSEQEGYDFYNAYARAKGFSIRRSSSHNVKNTTTIKNKTFCCSRQGIWGPDKREEESSNCSKPKTRCMCQARMKISLRDGFYYIYEFEPIAQAKHII</sequence>
<dbReference type="PANTHER" id="PTHR46328">
    <property type="entry name" value="FAR-RED IMPAIRED RESPONSIVE (FAR1) FAMILY PROTEIN-RELATED"/>
    <property type="match status" value="1"/>
</dbReference>
<accession>A0A194YJR4</accession>
<reference evidence="3" key="2">
    <citation type="journal article" date="2018" name="Plant J.">
        <title>The Sorghum bicolor reference genome: improved assembly, gene annotations, a transcriptome atlas, and signatures of genome organization.</title>
        <authorList>
            <person name="McCormick R.F."/>
            <person name="Truong S.K."/>
            <person name="Sreedasyam A."/>
            <person name="Jenkins J."/>
            <person name="Shu S."/>
            <person name="Sims D."/>
            <person name="Kennedy M."/>
            <person name="Amirebrahimi M."/>
            <person name="Weers B.D."/>
            <person name="McKinley B."/>
            <person name="Mattison A."/>
            <person name="Morishige D.T."/>
            <person name="Grimwood J."/>
            <person name="Schmutz J."/>
            <person name="Mullet J.E."/>
        </authorList>
    </citation>
    <scope>NUCLEOTIDE SEQUENCE [LARGE SCALE GENOMIC DNA]</scope>
    <source>
        <strain evidence="3">cv. BTx623</strain>
    </source>
</reference>
<dbReference type="Pfam" id="PF03101">
    <property type="entry name" value="FAR1"/>
    <property type="match status" value="1"/>
</dbReference>
<dbReference type="STRING" id="4558.A0A194YJR4"/>
<keyword evidence="3" id="KW-1185">Reference proteome</keyword>
<dbReference type="Proteomes" id="UP000000768">
    <property type="component" value="Chromosome 10"/>
</dbReference>